<feature type="transmembrane region" description="Helical" evidence="2">
    <location>
        <begin position="49"/>
        <end position="66"/>
    </location>
</feature>
<keyword evidence="2" id="KW-1133">Transmembrane helix</keyword>
<proteinExistence type="predicted"/>
<evidence type="ECO:0000313" key="3">
    <source>
        <dbReference type="EMBL" id="RNF15905.1"/>
    </source>
</evidence>
<dbReference type="GeneID" id="40318951"/>
<name>A0A422PDV2_9TRYP</name>
<accession>A0A422PDV2</accession>
<keyword evidence="4" id="KW-1185">Reference proteome</keyword>
<evidence type="ECO:0008006" key="5">
    <source>
        <dbReference type="Google" id="ProtNLM"/>
    </source>
</evidence>
<feature type="transmembrane region" description="Helical" evidence="2">
    <location>
        <begin position="6"/>
        <end position="28"/>
    </location>
</feature>
<feature type="non-terminal residue" evidence="3">
    <location>
        <position position="1"/>
    </location>
</feature>
<evidence type="ECO:0000256" key="2">
    <source>
        <dbReference type="SAM" id="Phobius"/>
    </source>
</evidence>
<keyword evidence="2" id="KW-0812">Transmembrane</keyword>
<organism evidence="3 4">
    <name type="scientific">Trypanosoma conorhini</name>
    <dbReference type="NCBI Taxonomy" id="83891"/>
    <lineage>
        <taxon>Eukaryota</taxon>
        <taxon>Discoba</taxon>
        <taxon>Euglenozoa</taxon>
        <taxon>Kinetoplastea</taxon>
        <taxon>Metakinetoplastina</taxon>
        <taxon>Trypanosomatida</taxon>
        <taxon>Trypanosomatidae</taxon>
        <taxon>Trypanosoma</taxon>
    </lineage>
</organism>
<dbReference type="Proteomes" id="UP000284403">
    <property type="component" value="Unassembled WGS sequence"/>
</dbReference>
<sequence>PVAVAPLMFLTSLLLLALLAICSCSLPFRASWRCPKQRDSSASSAMWPLLRSLLFVVAFAATALAAEPGRSSEPQEPDGPPVGLGADAGGPGGSEARGEKEGALNSAEGKLNALGPDEDVATFDAATFAEKEGDPNARDDHIKLVLDGGRGGFQLTAKFDAHAHARCDAGRRGGHNAPLAISFSSGWSKLLNGRACVFFAFLSVAVLLSFMCFLCKWHFVKDTQLLLNARRFLRVFWRMRHGTRPRSPEDPEAGRVAVAVEVMSADGDAVKPRKSKR</sequence>
<comment type="caution">
    <text evidence="3">The sequence shown here is derived from an EMBL/GenBank/DDBJ whole genome shotgun (WGS) entry which is preliminary data.</text>
</comment>
<feature type="compositionally biased region" description="Gly residues" evidence="1">
    <location>
        <begin position="86"/>
        <end position="95"/>
    </location>
</feature>
<evidence type="ECO:0000256" key="1">
    <source>
        <dbReference type="SAM" id="MobiDB-lite"/>
    </source>
</evidence>
<keyword evidence="2" id="KW-0472">Membrane</keyword>
<reference evidence="3 4" key="1">
    <citation type="journal article" date="2018" name="BMC Genomics">
        <title>Genomic comparison of Trypanosoma conorhini and Trypanosoma rangeli to Trypanosoma cruzi strains of high and low virulence.</title>
        <authorList>
            <person name="Bradwell K.R."/>
            <person name="Koparde V.N."/>
            <person name="Matveyev A.V."/>
            <person name="Serrano M.G."/>
            <person name="Alves J.M."/>
            <person name="Parikh H."/>
            <person name="Huang B."/>
            <person name="Lee V."/>
            <person name="Espinosa-Alvarez O."/>
            <person name="Ortiz P.A."/>
            <person name="Costa-Martins A.G."/>
            <person name="Teixeira M.M."/>
            <person name="Buck G.A."/>
        </authorList>
    </citation>
    <scope>NUCLEOTIDE SEQUENCE [LARGE SCALE GENOMIC DNA]</scope>
    <source>
        <strain evidence="3 4">025E</strain>
    </source>
</reference>
<evidence type="ECO:0000313" key="4">
    <source>
        <dbReference type="Proteomes" id="UP000284403"/>
    </source>
</evidence>
<dbReference type="EMBL" id="MKKU01000310">
    <property type="protein sequence ID" value="RNF15905.1"/>
    <property type="molecule type" value="Genomic_DNA"/>
</dbReference>
<dbReference type="RefSeq" id="XP_029227631.1">
    <property type="nucleotide sequence ID" value="XM_029372241.1"/>
</dbReference>
<feature type="transmembrane region" description="Helical" evidence="2">
    <location>
        <begin position="197"/>
        <end position="220"/>
    </location>
</feature>
<dbReference type="AlphaFoldDB" id="A0A422PDV2"/>
<gene>
    <name evidence="3" type="ORF">Tco025E_05340</name>
</gene>
<feature type="region of interest" description="Disordered" evidence="1">
    <location>
        <begin position="66"/>
        <end position="104"/>
    </location>
</feature>
<protein>
    <recommendedName>
        <fullName evidence="5">Transmembrane protein</fullName>
    </recommendedName>
</protein>